<evidence type="ECO:0008006" key="3">
    <source>
        <dbReference type="Google" id="ProtNLM"/>
    </source>
</evidence>
<proteinExistence type="predicted"/>
<gene>
    <name evidence="1" type="ORF">ARMOST_05755</name>
</gene>
<protein>
    <recommendedName>
        <fullName evidence="3">Reverse transcriptase zinc-binding domain-containing protein</fullName>
    </recommendedName>
</protein>
<keyword evidence="2" id="KW-1185">Reference proteome</keyword>
<accession>A0A284R129</accession>
<evidence type="ECO:0000313" key="2">
    <source>
        <dbReference type="Proteomes" id="UP000219338"/>
    </source>
</evidence>
<dbReference type="OrthoDB" id="3051324at2759"/>
<dbReference type="OMA" id="RVENECG"/>
<dbReference type="STRING" id="47428.A0A284R129"/>
<sequence>MGIEGAEIRRAERWKLSKNEEQTDRSWGQHVDGRFRLNSTSVTWVAQSHPVFFIFTKHITVKATKARVTKDALFSRVENECGSVPPHEGRRIYFGRIDPYLIAGCEVALDVNERTASELQVVSNAFLRHILGVHENSTVAFLYSEMGITPLPYRRLLLALSYLRYLLFLPGRHYASLALRASLLLTRNGAPSWFGDLLHVLQRLAPHASFSWRDDLTVDDVLELIDVVEVAAERSLANVIDSSPKGRLLRGFYNDIPIPRTLVKFMAKSPKPAAYKTYLNLPIPTHRKAFTRLLMSAHTLGIEVLRRKERYRPFVPRRWRLCRFCRVMVEDEPHALLECRANDGLFRRRRRFIQDITAVIPEITDLWSSPCSLIEQLWFLLRVANIEGLLAKFIHDVLAIYNDVPVYVAPLALWADSPAIQE</sequence>
<evidence type="ECO:0000313" key="1">
    <source>
        <dbReference type="EMBL" id="SJL02428.1"/>
    </source>
</evidence>
<name>A0A284R129_ARMOS</name>
<dbReference type="EMBL" id="FUEG01000003">
    <property type="protein sequence ID" value="SJL02428.1"/>
    <property type="molecule type" value="Genomic_DNA"/>
</dbReference>
<dbReference type="Proteomes" id="UP000219338">
    <property type="component" value="Unassembled WGS sequence"/>
</dbReference>
<organism evidence="1 2">
    <name type="scientific">Armillaria ostoyae</name>
    <name type="common">Armillaria root rot fungus</name>
    <dbReference type="NCBI Taxonomy" id="47428"/>
    <lineage>
        <taxon>Eukaryota</taxon>
        <taxon>Fungi</taxon>
        <taxon>Dikarya</taxon>
        <taxon>Basidiomycota</taxon>
        <taxon>Agaricomycotina</taxon>
        <taxon>Agaricomycetes</taxon>
        <taxon>Agaricomycetidae</taxon>
        <taxon>Agaricales</taxon>
        <taxon>Marasmiineae</taxon>
        <taxon>Physalacriaceae</taxon>
        <taxon>Armillaria</taxon>
    </lineage>
</organism>
<dbReference type="AlphaFoldDB" id="A0A284R129"/>
<reference evidence="2" key="1">
    <citation type="journal article" date="2017" name="Nat. Ecol. Evol.">
        <title>Genome expansion and lineage-specific genetic innovations in the forest pathogenic fungi Armillaria.</title>
        <authorList>
            <person name="Sipos G."/>
            <person name="Prasanna A.N."/>
            <person name="Walter M.C."/>
            <person name="O'Connor E."/>
            <person name="Balint B."/>
            <person name="Krizsan K."/>
            <person name="Kiss B."/>
            <person name="Hess J."/>
            <person name="Varga T."/>
            <person name="Slot J."/>
            <person name="Riley R."/>
            <person name="Boka B."/>
            <person name="Rigling D."/>
            <person name="Barry K."/>
            <person name="Lee J."/>
            <person name="Mihaltcheva S."/>
            <person name="LaButti K."/>
            <person name="Lipzen A."/>
            <person name="Waldron R."/>
            <person name="Moloney N.M."/>
            <person name="Sperisen C."/>
            <person name="Kredics L."/>
            <person name="Vagvoelgyi C."/>
            <person name="Patrignani A."/>
            <person name="Fitzpatrick D."/>
            <person name="Nagy I."/>
            <person name="Doyle S."/>
            <person name="Anderson J.B."/>
            <person name="Grigoriev I.V."/>
            <person name="Gueldener U."/>
            <person name="Muensterkoetter M."/>
            <person name="Nagy L.G."/>
        </authorList>
    </citation>
    <scope>NUCLEOTIDE SEQUENCE [LARGE SCALE GENOMIC DNA]</scope>
    <source>
        <strain evidence="2">C18/9</strain>
    </source>
</reference>